<dbReference type="PANTHER" id="PTHR42949">
    <property type="entry name" value="ANAEROBIC GLYCEROL-3-PHOSPHATE DEHYDROGENASE SUBUNIT B"/>
    <property type="match status" value="1"/>
</dbReference>
<dbReference type="Pfam" id="PF17806">
    <property type="entry name" value="SO_alpha_A3"/>
    <property type="match status" value="1"/>
</dbReference>
<dbReference type="Proteomes" id="UP000184529">
    <property type="component" value="Unassembled WGS sequence"/>
</dbReference>
<dbReference type="InterPro" id="IPR041117">
    <property type="entry name" value="SoxA_A3"/>
</dbReference>
<reference evidence="4" key="1">
    <citation type="submission" date="2016-11" db="EMBL/GenBank/DDBJ databases">
        <authorList>
            <person name="Varghese N."/>
            <person name="Submissions S."/>
        </authorList>
    </citation>
    <scope>NUCLEOTIDE SEQUENCE [LARGE SCALE GENOMIC DNA]</scope>
    <source>
        <strain evidence="4">DSM 16057</strain>
    </source>
</reference>
<evidence type="ECO:0000256" key="1">
    <source>
        <dbReference type="ARBA" id="ARBA00023002"/>
    </source>
</evidence>
<gene>
    <name evidence="3" type="ORF">SAMN02745219_00103</name>
</gene>
<name>A0A1M6ACZ7_9FIRM</name>
<dbReference type="InterPro" id="IPR051691">
    <property type="entry name" value="Metab_Enz_Cyan_OpOx_G3PDH"/>
</dbReference>
<evidence type="ECO:0000313" key="4">
    <source>
        <dbReference type="Proteomes" id="UP000184529"/>
    </source>
</evidence>
<evidence type="ECO:0000313" key="3">
    <source>
        <dbReference type="EMBL" id="SHI34355.1"/>
    </source>
</evidence>
<dbReference type="GO" id="GO:0016491">
    <property type="term" value="F:oxidoreductase activity"/>
    <property type="evidence" value="ECO:0007669"/>
    <property type="project" value="UniProtKB-KW"/>
</dbReference>
<accession>A0A1M6ACZ7</accession>
<dbReference type="OrthoDB" id="9801699at2"/>
<keyword evidence="4" id="KW-1185">Reference proteome</keyword>
<dbReference type="STRING" id="1121432.SAMN02745219_00103"/>
<dbReference type="PANTHER" id="PTHR42949:SF3">
    <property type="entry name" value="ANAEROBIC GLYCEROL-3-PHOSPHATE DEHYDROGENASE SUBUNIT B"/>
    <property type="match status" value="1"/>
</dbReference>
<dbReference type="AlphaFoldDB" id="A0A1M6ACZ7"/>
<dbReference type="EMBL" id="FQZM01000003">
    <property type="protein sequence ID" value="SHI34355.1"/>
    <property type="molecule type" value="Genomic_DNA"/>
</dbReference>
<protein>
    <submittedName>
        <fullName evidence="3">BFD-like [2Fe-2S] binding domain-containing protein</fullName>
    </submittedName>
</protein>
<dbReference type="RefSeq" id="WP_072866808.1">
    <property type="nucleotide sequence ID" value="NZ_FQZM01000003.1"/>
</dbReference>
<sequence>MDDKTIVCRCEDVTLEEVREAIAGGARTLDEIKRLKRCGMGPCQGRTCRPLIAGEIARLTGQDQANLALPTFRPPAIPLKLGTLARGGAKNEQA</sequence>
<feature type="domain" description="SoxA A3" evidence="2">
    <location>
        <begin position="4"/>
        <end position="85"/>
    </location>
</feature>
<proteinExistence type="predicted"/>
<keyword evidence="1" id="KW-0560">Oxidoreductase</keyword>
<dbReference type="Gene3D" id="1.10.10.1100">
    <property type="entry name" value="BFD-like [2Fe-2S]-binding domain"/>
    <property type="match status" value="1"/>
</dbReference>
<dbReference type="InterPro" id="IPR041854">
    <property type="entry name" value="BFD-like_2Fe2S-bd_dom_sf"/>
</dbReference>
<evidence type="ECO:0000259" key="2">
    <source>
        <dbReference type="Pfam" id="PF17806"/>
    </source>
</evidence>
<organism evidence="3 4">
    <name type="scientific">Desulfofundulus thermosubterraneus DSM 16057</name>
    <dbReference type="NCBI Taxonomy" id="1121432"/>
    <lineage>
        <taxon>Bacteria</taxon>
        <taxon>Bacillati</taxon>
        <taxon>Bacillota</taxon>
        <taxon>Clostridia</taxon>
        <taxon>Eubacteriales</taxon>
        <taxon>Peptococcaceae</taxon>
        <taxon>Desulfofundulus</taxon>
    </lineage>
</organism>
<dbReference type="CDD" id="cd19946">
    <property type="entry name" value="GlpA-like_Fer2_BFD-like"/>
    <property type="match status" value="1"/>
</dbReference>